<feature type="domain" description="ABC transporter" evidence="6">
    <location>
        <begin position="6"/>
        <end position="256"/>
    </location>
</feature>
<keyword evidence="4" id="KW-0067">ATP-binding</keyword>
<evidence type="ECO:0000256" key="5">
    <source>
        <dbReference type="SAM" id="MobiDB-lite"/>
    </source>
</evidence>
<gene>
    <name evidence="7" type="ORF">TL08_12770</name>
</gene>
<dbReference type="Pfam" id="PF08352">
    <property type="entry name" value="oligo_HPY"/>
    <property type="match status" value="2"/>
</dbReference>
<dbReference type="InterPro" id="IPR013563">
    <property type="entry name" value="Oligopep_ABC_C"/>
</dbReference>
<evidence type="ECO:0000313" key="7">
    <source>
        <dbReference type="EMBL" id="AOS63368.1"/>
    </source>
</evidence>
<dbReference type="GO" id="GO:0005524">
    <property type="term" value="F:ATP binding"/>
    <property type="evidence" value="ECO:0007669"/>
    <property type="project" value="UniProtKB-KW"/>
</dbReference>
<accession>A0AAC9HQB8</accession>
<proteinExistence type="inferred from homology"/>
<dbReference type="GO" id="GO:0015833">
    <property type="term" value="P:peptide transport"/>
    <property type="evidence" value="ECO:0007669"/>
    <property type="project" value="InterPro"/>
</dbReference>
<dbReference type="InterPro" id="IPR003593">
    <property type="entry name" value="AAA+_ATPase"/>
</dbReference>
<dbReference type="SUPFAM" id="SSF52540">
    <property type="entry name" value="P-loop containing nucleoside triphosphate hydrolases"/>
    <property type="match status" value="2"/>
</dbReference>
<reference evidence="8" key="1">
    <citation type="submission" date="2016-03" db="EMBL/GenBank/DDBJ databases">
        <title>Complete genome sequence of the type strain Actinoalloteichus hymeniacidonis DSM 45092.</title>
        <authorList>
            <person name="Schaffert L."/>
            <person name="Albersmeier A."/>
            <person name="Winkler A."/>
            <person name="Kalinowski J."/>
            <person name="Zotchev S."/>
            <person name="Ruckert C."/>
        </authorList>
    </citation>
    <scope>NUCLEOTIDE SEQUENCE [LARGE SCALE GENOMIC DNA]</scope>
    <source>
        <strain evidence="8">HPA177(T) (DSM 45092(T))</strain>
    </source>
</reference>
<dbReference type="KEGG" id="ahm:TL08_12770"/>
<dbReference type="RefSeq" id="WP_069849100.1">
    <property type="nucleotide sequence ID" value="NZ_CP014859.1"/>
</dbReference>
<keyword evidence="3" id="KW-0547">Nucleotide-binding</keyword>
<dbReference type="NCBIfam" id="NF008453">
    <property type="entry name" value="PRK11308.1"/>
    <property type="match status" value="2"/>
</dbReference>
<dbReference type="InterPro" id="IPR050319">
    <property type="entry name" value="ABC_transp_ATP-bind"/>
</dbReference>
<evidence type="ECO:0000256" key="1">
    <source>
        <dbReference type="ARBA" id="ARBA00005417"/>
    </source>
</evidence>
<dbReference type="GO" id="GO:0055085">
    <property type="term" value="P:transmembrane transport"/>
    <property type="evidence" value="ECO:0007669"/>
    <property type="project" value="UniProtKB-ARBA"/>
</dbReference>
<dbReference type="Pfam" id="PF00005">
    <property type="entry name" value="ABC_tran"/>
    <property type="match status" value="2"/>
</dbReference>
<organism evidence="7 8">
    <name type="scientific">Actinoalloteichus hymeniacidonis</name>
    <dbReference type="NCBI Taxonomy" id="340345"/>
    <lineage>
        <taxon>Bacteria</taxon>
        <taxon>Bacillati</taxon>
        <taxon>Actinomycetota</taxon>
        <taxon>Actinomycetes</taxon>
        <taxon>Pseudonocardiales</taxon>
        <taxon>Pseudonocardiaceae</taxon>
        <taxon>Actinoalloteichus</taxon>
    </lineage>
</organism>
<dbReference type="Proteomes" id="UP000095210">
    <property type="component" value="Chromosome"/>
</dbReference>
<dbReference type="PROSITE" id="PS50893">
    <property type="entry name" value="ABC_TRANSPORTER_2"/>
    <property type="match status" value="2"/>
</dbReference>
<dbReference type="Gene3D" id="3.40.50.300">
    <property type="entry name" value="P-loop containing nucleotide triphosphate hydrolases"/>
    <property type="match status" value="2"/>
</dbReference>
<keyword evidence="8" id="KW-1185">Reference proteome</keyword>
<dbReference type="InterPro" id="IPR017871">
    <property type="entry name" value="ABC_transporter-like_CS"/>
</dbReference>
<evidence type="ECO:0000313" key="8">
    <source>
        <dbReference type="Proteomes" id="UP000095210"/>
    </source>
</evidence>
<dbReference type="EMBL" id="CP014859">
    <property type="protein sequence ID" value="AOS63368.1"/>
    <property type="molecule type" value="Genomic_DNA"/>
</dbReference>
<dbReference type="InterPro" id="IPR027417">
    <property type="entry name" value="P-loop_NTPase"/>
</dbReference>
<feature type="region of interest" description="Disordered" evidence="5">
    <location>
        <begin position="554"/>
        <end position="574"/>
    </location>
</feature>
<dbReference type="PROSITE" id="PS00211">
    <property type="entry name" value="ABC_TRANSPORTER_1"/>
    <property type="match status" value="1"/>
</dbReference>
<evidence type="ECO:0000256" key="3">
    <source>
        <dbReference type="ARBA" id="ARBA00022741"/>
    </source>
</evidence>
<feature type="domain" description="ABC transporter" evidence="6">
    <location>
        <begin position="291"/>
        <end position="539"/>
    </location>
</feature>
<dbReference type="PANTHER" id="PTHR43776">
    <property type="entry name" value="TRANSPORT ATP-BINDING PROTEIN"/>
    <property type="match status" value="1"/>
</dbReference>
<keyword evidence="2" id="KW-0813">Transport</keyword>
<name>A0AAC9HQB8_9PSEU</name>
<dbReference type="NCBIfam" id="NF007739">
    <property type="entry name" value="PRK10419.1"/>
    <property type="match status" value="2"/>
</dbReference>
<comment type="similarity">
    <text evidence="1">Belongs to the ABC transporter superfamily.</text>
</comment>
<dbReference type="SMART" id="SM00382">
    <property type="entry name" value="AAA"/>
    <property type="match status" value="2"/>
</dbReference>
<dbReference type="PANTHER" id="PTHR43776:SF7">
    <property type="entry name" value="D,D-DIPEPTIDE TRANSPORT ATP-BINDING PROTEIN DDPF-RELATED"/>
    <property type="match status" value="1"/>
</dbReference>
<protein>
    <submittedName>
        <fullName evidence="7">ABC transporter family protein</fullName>
    </submittedName>
</protein>
<sequence>MSDAVLVVTDLHVQYRVNGRTVPAVRGLDLRIAPGEVVAMVGESGSGKSTAAHAVLGLLPGSGLRTRGRIEIDGVDVTEWSDRLLATVRGSRVGLVPQDPTVSLNPVVRVGAQVAEVLRLHGLADRRSAPERAVSILREVGIDDAPLRARQYPHELSGGLRQRVLIGIALACRPPLLIADEPTSALDVTVQRRVLDHLDVLTNRFGTASLLITHDLGVAADRAHRVLVMRHGRVVEQGPTETVLRSPSHDYTRELLAAVPGRRRVAPDGRRAAAKGRDSAAAPPIREAPLAVVEDVRKAFRVRLASGAHRLVEAVRGVSLSVGRRETLALVGESGSGKSTTARLLLRLTDVTSGTIRFDGRDITRLRGSDLRSLRSRAQLVYQNPYSSLNPRLTIEQVVAEPLVAFRRGDRRSRAARVAELLDQVALPAGTGDRRPGELSGGQRQRVAIARALALRPELLVLDEPVSALDVSVQARILDLLADLQQQLALSCVFISHDLAVVRQVSDRVAVMRGGELVELGERDEVFDRPRHPYTRELLASVAGGGLVAAESLGAAATHPPESDQRTAAGSLPP</sequence>
<dbReference type="CDD" id="cd03257">
    <property type="entry name" value="ABC_NikE_OppD_transporters"/>
    <property type="match status" value="2"/>
</dbReference>
<dbReference type="InterPro" id="IPR003439">
    <property type="entry name" value="ABC_transporter-like_ATP-bd"/>
</dbReference>
<dbReference type="AlphaFoldDB" id="A0AAC9HQB8"/>
<evidence type="ECO:0000259" key="6">
    <source>
        <dbReference type="PROSITE" id="PS50893"/>
    </source>
</evidence>
<evidence type="ECO:0000256" key="4">
    <source>
        <dbReference type="ARBA" id="ARBA00022840"/>
    </source>
</evidence>
<dbReference type="GO" id="GO:0016887">
    <property type="term" value="F:ATP hydrolysis activity"/>
    <property type="evidence" value="ECO:0007669"/>
    <property type="project" value="InterPro"/>
</dbReference>
<evidence type="ECO:0000256" key="2">
    <source>
        <dbReference type="ARBA" id="ARBA00022448"/>
    </source>
</evidence>